<dbReference type="Proteomes" id="UP000219467">
    <property type="component" value="Unassembled WGS sequence"/>
</dbReference>
<gene>
    <name evidence="2" type="ORF">SAMN05878503_1242</name>
</gene>
<accession>A0A285D475</accession>
<keyword evidence="1" id="KW-1133">Transmembrane helix</keyword>
<sequence>MVLSTFPGQVQFEVLGPSLIVPFLLAFGGAELYLAKDPKGRSRLEALVGHEKAAGLAEKVGDLKMRIPLAKPWLAAVFAWQGESTAQIARRLHVIDLSVRRWLRAAGMR</sequence>
<name>A0A285D475_9RHOB</name>
<proteinExistence type="predicted"/>
<dbReference type="AlphaFoldDB" id="A0A285D475"/>
<evidence type="ECO:0000313" key="3">
    <source>
        <dbReference type="Proteomes" id="UP000219467"/>
    </source>
</evidence>
<organism evidence="2 3">
    <name type="scientific">Cereibacter ovatus</name>
    <dbReference type="NCBI Taxonomy" id="439529"/>
    <lineage>
        <taxon>Bacteria</taxon>
        <taxon>Pseudomonadati</taxon>
        <taxon>Pseudomonadota</taxon>
        <taxon>Alphaproteobacteria</taxon>
        <taxon>Rhodobacterales</taxon>
        <taxon>Paracoccaceae</taxon>
        <taxon>Cereibacter</taxon>
    </lineage>
</organism>
<keyword evidence="3" id="KW-1185">Reference proteome</keyword>
<reference evidence="3" key="1">
    <citation type="submission" date="2017-08" db="EMBL/GenBank/DDBJ databases">
        <authorList>
            <person name="Varghese N."/>
            <person name="Submissions S."/>
        </authorList>
    </citation>
    <scope>NUCLEOTIDE SEQUENCE [LARGE SCALE GENOMIC DNA]</scope>
    <source>
        <strain evidence="3">JA234</strain>
    </source>
</reference>
<dbReference type="OrthoDB" id="7860387at2"/>
<protein>
    <submittedName>
        <fullName evidence="2">Uncharacterized protein</fullName>
    </submittedName>
</protein>
<keyword evidence="1" id="KW-0812">Transmembrane</keyword>
<evidence type="ECO:0000256" key="1">
    <source>
        <dbReference type="SAM" id="Phobius"/>
    </source>
</evidence>
<dbReference type="EMBL" id="OAOQ01000024">
    <property type="protein sequence ID" value="SNX74600.1"/>
    <property type="molecule type" value="Genomic_DNA"/>
</dbReference>
<keyword evidence="1" id="KW-0472">Membrane</keyword>
<feature type="transmembrane region" description="Helical" evidence="1">
    <location>
        <begin position="14"/>
        <end position="34"/>
    </location>
</feature>
<evidence type="ECO:0000313" key="2">
    <source>
        <dbReference type="EMBL" id="SNX74600.1"/>
    </source>
</evidence>